<evidence type="ECO:0000259" key="2">
    <source>
        <dbReference type="PROSITE" id="PS50056"/>
    </source>
</evidence>
<dbReference type="PROSITE" id="PS50056">
    <property type="entry name" value="TYR_PHOSPHATASE_2"/>
    <property type="match status" value="1"/>
</dbReference>
<dbReference type="SMART" id="SM00404">
    <property type="entry name" value="PTPc_motif"/>
    <property type="match status" value="1"/>
</dbReference>
<evidence type="ECO:0008006" key="5">
    <source>
        <dbReference type="Google" id="ProtNLM"/>
    </source>
</evidence>
<reference evidence="3" key="1">
    <citation type="submission" date="2023-06" db="EMBL/GenBank/DDBJ databases">
        <authorList>
            <person name="Delattre M."/>
        </authorList>
    </citation>
    <scope>NUCLEOTIDE SEQUENCE</scope>
    <source>
        <strain evidence="3">AF72</strain>
    </source>
</reference>
<dbReference type="GO" id="GO:0004725">
    <property type="term" value="F:protein tyrosine phosphatase activity"/>
    <property type="evidence" value="ECO:0007669"/>
    <property type="project" value="InterPro"/>
</dbReference>
<dbReference type="PRINTS" id="PR00700">
    <property type="entry name" value="PRTYPHPHTASE"/>
</dbReference>
<feature type="domain" description="Tyrosine specific protein phosphatases" evidence="2">
    <location>
        <begin position="219"/>
        <end position="301"/>
    </location>
</feature>
<dbReference type="PANTHER" id="PTHR46163">
    <property type="entry name" value="TYROSINE-PROTEIN PHOSPHATASE-RELATED"/>
    <property type="match status" value="1"/>
</dbReference>
<dbReference type="InterPro" id="IPR000387">
    <property type="entry name" value="Tyr_Pase_dom"/>
</dbReference>
<dbReference type="SMART" id="SM00194">
    <property type="entry name" value="PTPc"/>
    <property type="match status" value="1"/>
</dbReference>
<gene>
    <name evidence="3" type="ORF">MSPICULIGERA_LOCUS24898</name>
</gene>
<proteinExistence type="predicted"/>
<feature type="non-terminal residue" evidence="3">
    <location>
        <position position="348"/>
    </location>
</feature>
<dbReference type="Pfam" id="PF00102">
    <property type="entry name" value="Y_phosphatase"/>
    <property type="match status" value="1"/>
</dbReference>
<protein>
    <recommendedName>
        <fullName evidence="5">Tyrosine-protein phosphatase domain-containing protein</fullName>
    </recommendedName>
</protein>
<feature type="domain" description="Tyrosine-protein phosphatase" evidence="1">
    <location>
        <begin position="74"/>
        <end position="310"/>
    </location>
</feature>
<evidence type="ECO:0000313" key="4">
    <source>
        <dbReference type="Proteomes" id="UP001177023"/>
    </source>
</evidence>
<keyword evidence="4" id="KW-1185">Reference proteome</keyword>
<dbReference type="Gene3D" id="3.90.190.10">
    <property type="entry name" value="Protein tyrosine phosphatase superfamily"/>
    <property type="match status" value="1"/>
</dbReference>
<dbReference type="CDD" id="cd00047">
    <property type="entry name" value="PTPc"/>
    <property type="match status" value="1"/>
</dbReference>
<dbReference type="PANTHER" id="PTHR46163:SF5">
    <property type="entry name" value="TYROSINE-PROTEIN PHOSPHATASE"/>
    <property type="match status" value="1"/>
</dbReference>
<dbReference type="InterPro" id="IPR003595">
    <property type="entry name" value="Tyr_Pase_cat"/>
</dbReference>
<sequence length="348" mass="39878">MPRRRPSSLPRAKWRLRPRPSGYAVNRPPPRPLIDVWSGVVSWIFRCNVSGLRADFRACKSVVDKSETQAFLLNMGKNRYKDVPCLDETRVVLEDGGNDYIHANYFATPGGDNRFICCQAPLKETVVDHWRMIVQEKVYSIVMLCDYMVDGKEKCSEYIPTTDKPEMTFGPFTIKLIKTAKFKWKRQFKAIVNTSTLEVFKDGKSVQEVIHYHWINLPERGLPPVELAAYELLMAAGSGPIMVHDSSGVGWAGVFVFFAYAVDVEDLEKRNDLPRSLPALWSLAAVRKERTELIETEAQYVYVHMLLLQHLKRGKHLSSSAVEILEGDFAYEYDLFARELLRGAPDWR</sequence>
<dbReference type="AlphaFoldDB" id="A0AA36DI11"/>
<evidence type="ECO:0000313" key="3">
    <source>
        <dbReference type="EMBL" id="CAJ0586916.1"/>
    </source>
</evidence>
<dbReference type="InterPro" id="IPR000242">
    <property type="entry name" value="PTP_cat"/>
</dbReference>
<dbReference type="InterPro" id="IPR029021">
    <property type="entry name" value="Prot-tyrosine_phosphatase-like"/>
</dbReference>
<comment type="caution">
    <text evidence="3">The sequence shown here is derived from an EMBL/GenBank/DDBJ whole genome shotgun (WGS) entry which is preliminary data.</text>
</comment>
<accession>A0AA36DI11</accession>
<dbReference type="SUPFAM" id="SSF52799">
    <property type="entry name" value="(Phosphotyrosine protein) phosphatases II"/>
    <property type="match status" value="1"/>
</dbReference>
<name>A0AA36DI11_9BILA</name>
<organism evidence="3 4">
    <name type="scientific">Mesorhabditis spiculigera</name>
    <dbReference type="NCBI Taxonomy" id="96644"/>
    <lineage>
        <taxon>Eukaryota</taxon>
        <taxon>Metazoa</taxon>
        <taxon>Ecdysozoa</taxon>
        <taxon>Nematoda</taxon>
        <taxon>Chromadorea</taxon>
        <taxon>Rhabditida</taxon>
        <taxon>Rhabditina</taxon>
        <taxon>Rhabditomorpha</taxon>
        <taxon>Rhabditoidea</taxon>
        <taxon>Rhabditidae</taxon>
        <taxon>Mesorhabditinae</taxon>
        <taxon>Mesorhabditis</taxon>
    </lineage>
</organism>
<dbReference type="InterPro" id="IPR052782">
    <property type="entry name" value="Oocyte-zygote_transition_reg"/>
</dbReference>
<dbReference type="PROSITE" id="PS50055">
    <property type="entry name" value="TYR_PHOSPHATASE_PTP"/>
    <property type="match status" value="1"/>
</dbReference>
<dbReference type="Proteomes" id="UP001177023">
    <property type="component" value="Unassembled WGS sequence"/>
</dbReference>
<evidence type="ECO:0000259" key="1">
    <source>
        <dbReference type="PROSITE" id="PS50055"/>
    </source>
</evidence>
<dbReference type="EMBL" id="CATQJA010002709">
    <property type="protein sequence ID" value="CAJ0586916.1"/>
    <property type="molecule type" value="Genomic_DNA"/>
</dbReference>